<dbReference type="PANTHER" id="PTHR35008:SF9">
    <property type="entry name" value="CYTOCHROME C DOMAIN-CONTAINING PROTEIN"/>
    <property type="match status" value="1"/>
</dbReference>
<evidence type="ECO:0000256" key="1">
    <source>
        <dbReference type="ARBA" id="ARBA00022617"/>
    </source>
</evidence>
<evidence type="ECO:0000256" key="5">
    <source>
        <dbReference type="SAM" id="SignalP"/>
    </source>
</evidence>
<dbReference type="PROSITE" id="PS51007">
    <property type="entry name" value="CYTC"/>
    <property type="match status" value="2"/>
</dbReference>
<reference evidence="7 8" key="1">
    <citation type="submission" date="2019-12" db="EMBL/GenBank/DDBJ databases">
        <title>Comparative genomics gives insights into the taxonomy of the Azoarcus-Aromatoleum group and reveals separate origins of nif in the plant-associated Azoarcus and non-plant-associated Aromatoleum sub-groups.</title>
        <authorList>
            <person name="Lafos M."/>
            <person name="Maluk M."/>
            <person name="Batista M."/>
            <person name="Junghare M."/>
            <person name="Carmona M."/>
            <person name="Faoro H."/>
            <person name="Cruz L.M."/>
            <person name="Battistoni F."/>
            <person name="De Souza E."/>
            <person name="Pedrosa F."/>
            <person name="Chen W.-M."/>
            <person name="Poole P.S."/>
            <person name="Dixon R.A."/>
            <person name="James E.K."/>
        </authorList>
    </citation>
    <scope>NUCLEOTIDE SEQUENCE [LARGE SCALE GENOMIC DNA]</scope>
    <source>
        <strain evidence="7 8">Td21</strain>
    </source>
</reference>
<evidence type="ECO:0000256" key="2">
    <source>
        <dbReference type="ARBA" id="ARBA00022723"/>
    </source>
</evidence>
<dbReference type="InterPro" id="IPR009056">
    <property type="entry name" value="Cyt_c-like_dom"/>
</dbReference>
<dbReference type="EMBL" id="WTVN01000030">
    <property type="protein sequence ID" value="NMG45477.1"/>
    <property type="molecule type" value="Genomic_DNA"/>
</dbReference>
<evidence type="ECO:0000313" key="8">
    <source>
        <dbReference type="Proteomes" id="UP000623795"/>
    </source>
</evidence>
<keyword evidence="1 4" id="KW-0349">Heme</keyword>
<evidence type="ECO:0000313" key="7">
    <source>
        <dbReference type="EMBL" id="NMG45477.1"/>
    </source>
</evidence>
<keyword evidence="3 4" id="KW-0408">Iron</keyword>
<gene>
    <name evidence="7" type="ORF">GPA22_17320</name>
</gene>
<feature type="domain" description="Cytochrome c" evidence="6">
    <location>
        <begin position="50"/>
        <end position="160"/>
    </location>
</feature>
<dbReference type="Gene3D" id="1.10.760.10">
    <property type="entry name" value="Cytochrome c-like domain"/>
    <property type="match status" value="2"/>
</dbReference>
<dbReference type="InterPro" id="IPR051459">
    <property type="entry name" value="Cytochrome_c-type_DH"/>
</dbReference>
<sequence>MSHRTLRVLFGLAFSAAAAAALAGSGTDPAAYNAFYAPAYQIPDPALMSPAAARGKDIFRSTYRYLGAESGNFAANGKPYVGNKLACGNCHMDEGTRPYAVPLVVAAIEYATPQFSARENVARDLPIRINGCFERSLAGEMIPTDSEWMKDLIAYVEFLATGLQPGYTWQQVRGQETRKPAALSRAASPARGANIYTERCRSCHQEDGSGVWRDDEQRFRYPALWGANSHGLMAGMGRLQTAAAFVYSNMPHDKVNALDPTTLMAAEDAWDVTAYLLSLPRPFNPRHITQDWAGVGPDGVPNALKRAVDASYDFTMPRKDAAGAWSIDPANPPAFPRSQHMYGPFQPITDALTQARQALGYR</sequence>
<organism evidence="7 8">
    <name type="scientific">Aromatoleum toluvorans</name>
    <dbReference type="NCBI Taxonomy" id="92002"/>
    <lineage>
        <taxon>Bacteria</taxon>
        <taxon>Pseudomonadati</taxon>
        <taxon>Pseudomonadota</taxon>
        <taxon>Betaproteobacteria</taxon>
        <taxon>Rhodocyclales</taxon>
        <taxon>Rhodocyclaceae</taxon>
        <taxon>Aromatoleum</taxon>
    </lineage>
</organism>
<keyword evidence="2 4" id="KW-0479">Metal-binding</keyword>
<evidence type="ECO:0000256" key="4">
    <source>
        <dbReference type="PROSITE-ProRule" id="PRU00433"/>
    </source>
</evidence>
<evidence type="ECO:0000256" key="3">
    <source>
        <dbReference type="ARBA" id="ARBA00023004"/>
    </source>
</evidence>
<dbReference type="SUPFAM" id="SSF46626">
    <property type="entry name" value="Cytochrome c"/>
    <property type="match status" value="2"/>
</dbReference>
<dbReference type="Pfam" id="PF00034">
    <property type="entry name" value="Cytochrom_C"/>
    <property type="match status" value="1"/>
</dbReference>
<accession>A0ABX1Q3U8</accession>
<dbReference type="Proteomes" id="UP000623795">
    <property type="component" value="Unassembled WGS sequence"/>
</dbReference>
<comment type="caution">
    <text evidence="7">The sequence shown here is derived from an EMBL/GenBank/DDBJ whole genome shotgun (WGS) entry which is preliminary data.</text>
</comment>
<proteinExistence type="predicted"/>
<evidence type="ECO:0000259" key="6">
    <source>
        <dbReference type="PROSITE" id="PS51007"/>
    </source>
</evidence>
<keyword evidence="8" id="KW-1185">Reference proteome</keyword>
<protein>
    <submittedName>
        <fullName evidence="7">C-type cytochrome</fullName>
    </submittedName>
</protein>
<feature type="signal peptide" evidence="5">
    <location>
        <begin position="1"/>
        <end position="23"/>
    </location>
</feature>
<feature type="chain" id="PRO_5045578938" evidence="5">
    <location>
        <begin position="24"/>
        <end position="362"/>
    </location>
</feature>
<name>A0ABX1Q3U8_9RHOO</name>
<dbReference type="PANTHER" id="PTHR35008">
    <property type="entry name" value="BLL4482 PROTEIN-RELATED"/>
    <property type="match status" value="1"/>
</dbReference>
<keyword evidence="5" id="KW-0732">Signal</keyword>
<dbReference type="InterPro" id="IPR036909">
    <property type="entry name" value="Cyt_c-like_dom_sf"/>
</dbReference>
<feature type="domain" description="Cytochrome c" evidence="6">
    <location>
        <begin position="187"/>
        <end position="280"/>
    </location>
</feature>
<dbReference type="RefSeq" id="WP_169257313.1">
    <property type="nucleotide sequence ID" value="NZ_WTVN01000030.1"/>
</dbReference>